<accession>A0A5C3N2R6</accession>
<dbReference type="EMBL" id="ML213510">
    <property type="protein sequence ID" value="TFK52029.1"/>
    <property type="molecule type" value="Genomic_DNA"/>
</dbReference>
<feature type="compositionally biased region" description="Acidic residues" evidence="1">
    <location>
        <begin position="156"/>
        <end position="197"/>
    </location>
</feature>
<evidence type="ECO:0000313" key="3">
    <source>
        <dbReference type="Proteomes" id="UP000305948"/>
    </source>
</evidence>
<sequence length="197" mass="22131">MTDLTYCYMHMTSYNLLTLNTIETDDYFMDDLQEEEVQVPKEMRPPDIEESEALPSQIHPSYLYGNPFSLKHPASGPRLYRDPHSRALFQDSAYGKGGKNNNLQWKDLALRELLPVDEAKEEAEKAAQARKMASGATPTNAGGQQPPNPPPGPDQTVDEEEEDEEENDENETGGEEGESEGEDQNVEGESSYEEEEE</sequence>
<feature type="region of interest" description="Disordered" evidence="1">
    <location>
        <begin position="120"/>
        <end position="197"/>
    </location>
</feature>
<reference evidence="2 3" key="1">
    <citation type="journal article" date="2019" name="Nat. Ecol. Evol.">
        <title>Megaphylogeny resolves global patterns of mushroom evolution.</title>
        <authorList>
            <person name="Varga T."/>
            <person name="Krizsan K."/>
            <person name="Foldi C."/>
            <person name="Dima B."/>
            <person name="Sanchez-Garcia M."/>
            <person name="Sanchez-Ramirez S."/>
            <person name="Szollosi G.J."/>
            <person name="Szarkandi J.G."/>
            <person name="Papp V."/>
            <person name="Albert L."/>
            <person name="Andreopoulos W."/>
            <person name="Angelini C."/>
            <person name="Antonin V."/>
            <person name="Barry K.W."/>
            <person name="Bougher N.L."/>
            <person name="Buchanan P."/>
            <person name="Buyck B."/>
            <person name="Bense V."/>
            <person name="Catcheside P."/>
            <person name="Chovatia M."/>
            <person name="Cooper J."/>
            <person name="Damon W."/>
            <person name="Desjardin D."/>
            <person name="Finy P."/>
            <person name="Geml J."/>
            <person name="Haridas S."/>
            <person name="Hughes K."/>
            <person name="Justo A."/>
            <person name="Karasinski D."/>
            <person name="Kautmanova I."/>
            <person name="Kiss B."/>
            <person name="Kocsube S."/>
            <person name="Kotiranta H."/>
            <person name="LaButti K.M."/>
            <person name="Lechner B.E."/>
            <person name="Liimatainen K."/>
            <person name="Lipzen A."/>
            <person name="Lukacs Z."/>
            <person name="Mihaltcheva S."/>
            <person name="Morgado L.N."/>
            <person name="Niskanen T."/>
            <person name="Noordeloos M.E."/>
            <person name="Ohm R.A."/>
            <person name="Ortiz-Santana B."/>
            <person name="Ovrebo C."/>
            <person name="Racz N."/>
            <person name="Riley R."/>
            <person name="Savchenko A."/>
            <person name="Shiryaev A."/>
            <person name="Soop K."/>
            <person name="Spirin V."/>
            <person name="Szebenyi C."/>
            <person name="Tomsovsky M."/>
            <person name="Tulloss R.E."/>
            <person name="Uehling J."/>
            <person name="Grigoriev I.V."/>
            <person name="Vagvolgyi C."/>
            <person name="Papp T."/>
            <person name="Martin F.M."/>
            <person name="Miettinen O."/>
            <person name="Hibbett D.S."/>
            <person name="Nagy L.G."/>
        </authorList>
    </citation>
    <scope>NUCLEOTIDE SEQUENCE [LARGE SCALE GENOMIC DNA]</scope>
    <source>
        <strain evidence="2 3">OMC1185</strain>
    </source>
</reference>
<evidence type="ECO:0000256" key="1">
    <source>
        <dbReference type="SAM" id="MobiDB-lite"/>
    </source>
</evidence>
<gene>
    <name evidence="2" type="ORF">OE88DRAFT_1658794</name>
</gene>
<evidence type="ECO:0000313" key="2">
    <source>
        <dbReference type="EMBL" id="TFK52029.1"/>
    </source>
</evidence>
<name>A0A5C3N2R6_9AGAM</name>
<dbReference type="AlphaFoldDB" id="A0A5C3N2R6"/>
<protein>
    <submittedName>
        <fullName evidence="2">Uncharacterized protein</fullName>
    </submittedName>
</protein>
<proteinExistence type="predicted"/>
<keyword evidence="3" id="KW-1185">Reference proteome</keyword>
<dbReference type="Proteomes" id="UP000305948">
    <property type="component" value="Unassembled WGS sequence"/>
</dbReference>
<dbReference type="OrthoDB" id="2351920at2759"/>
<organism evidence="2 3">
    <name type="scientific">Heliocybe sulcata</name>
    <dbReference type="NCBI Taxonomy" id="5364"/>
    <lineage>
        <taxon>Eukaryota</taxon>
        <taxon>Fungi</taxon>
        <taxon>Dikarya</taxon>
        <taxon>Basidiomycota</taxon>
        <taxon>Agaricomycotina</taxon>
        <taxon>Agaricomycetes</taxon>
        <taxon>Gloeophyllales</taxon>
        <taxon>Gloeophyllaceae</taxon>
        <taxon>Heliocybe</taxon>
    </lineage>
</organism>